<feature type="region of interest" description="Disordered" evidence="11">
    <location>
        <begin position="642"/>
        <end position="694"/>
    </location>
</feature>
<dbReference type="PROSITE" id="PS00028">
    <property type="entry name" value="ZINC_FINGER_C2H2_1"/>
    <property type="match status" value="6"/>
</dbReference>
<evidence type="ECO:0000256" key="10">
    <source>
        <dbReference type="PROSITE-ProRule" id="PRU00042"/>
    </source>
</evidence>
<gene>
    <name evidence="13" type="ORF">CVLEPA_LOCUS11362</name>
</gene>
<evidence type="ECO:0000256" key="1">
    <source>
        <dbReference type="ARBA" id="ARBA00004123"/>
    </source>
</evidence>
<proteinExistence type="inferred from homology"/>
<feature type="region of interest" description="Disordered" evidence="11">
    <location>
        <begin position="769"/>
        <end position="791"/>
    </location>
</feature>
<feature type="compositionally biased region" description="Basic and acidic residues" evidence="11">
    <location>
        <begin position="585"/>
        <end position="595"/>
    </location>
</feature>
<evidence type="ECO:0000256" key="2">
    <source>
        <dbReference type="ARBA" id="ARBA00022723"/>
    </source>
</evidence>
<dbReference type="PROSITE" id="PS50157">
    <property type="entry name" value="ZINC_FINGER_C2H2_2"/>
    <property type="match status" value="6"/>
</dbReference>
<evidence type="ECO:0000256" key="3">
    <source>
        <dbReference type="ARBA" id="ARBA00022737"/>
    </source>
</evidence>
<keyword evidence="4 10" id="KW-0863">Zinc-finger</keyword>
<feature type="domain" description="C2H2-type" evidence="12">
    <location>
        <begin position="370"/>
        <end position="397"/>
    </location>
</feature>
<feature type="compositionally biased region" description="Polar residues" evidence="11">
    <location>
        <begin position="652"/>
        <end position="664"/>
    </location>
</feature>
<feature type="compositionally biased region" description="Low complexity" evidence="11">
    <location>
        <begin position="770"/>
        <end position="782"/>
    </location>
</feature>
<evidence type="ECO:0000256" key="9">
    <source>
        <dbReference type="ARBA" id="ARBA00038474"/>
    </source>
</evidence>
<dbReference type="Gene3D" id="3.30.160.60">
    <property type="entry name" value="Classic Zinc Finger"/>
    <property type="match status" value="4"/>
</dbReference>
<feature type="compositionally biased region" description="Low complexity" evidence="11">
    <location>
        <begin position="557"/>
        <end position="567"/>
    </location>
</feature>
<feature type="compositionally biased region" description="Polar residues" evidence="11">
    <location>
        <begin position="92"/>
        <end position="103"/>
    </location>
</feature>
<feature type="domain" description="C2H2-type" evidence="12">
    <location>
        <begin position="626"/>
        <end position="653"/>
    </location>
</feature>
<keyword evidence="6" id="KW-0805">Transcription regulation</keyword>
<protein>
    <recommendedName>
        <fullName evidence="12">C2H2-type domain-containing protein</fullName>
    </recommendedName>
</protein>
<dbReference type="Pfam" id="PF00096">
    <property type="entry name" value="zf-C2H2"/>
    <property type="match status" value="3"/>
</dbReference>
<evidence type="ECO:0000313" key="13">
    <source>
        <dbReference type="EMBL" id="CAK8681127.1"/>
    </source>
</evidence>
<feature type="region of interest" description="Disordered" evidence="11">
    <location>
        <begin position="553"/>
        <end position="603"/>
    </location>
</feature>
<feature type="region of interest" description="Disordered" evidence="11">
    <location>
        <begin position="864"/>
        <end position="921"/>
    </location>
</feature>
<accession>A0ABP0FRQ0</accession>
<dbReference type="SMART" id="SM00355">
    <property type="entry name" value="ZnF_C2H2"/>
    <property type="match status" value="6"/>
</dbReference>
<feature type="compositionally biased region" description="Acidic residues" evidence="11">
    <location>
        <begin position="64"/>
        <end position="85"/>
    </location>
</feature>
<evidence type="ECO:0000313" key="14">
    <source>
        <dbReference type="Proteomes" id="UP001642483"/>
    </source>
</evidence>
<keyword evidence="7" id="KW-0804">Transcription</keyword>
<reference evidence="13 14" key="1">
    <citation type="submission" date="2024-02" db="EMBL/GenBank/DDBJ databases">
        <authorList>
            <person name="Daric V."/>
            <person name="Darras S."/>
        </authorList>
    </citation>
    <scope>NUCLEOTIDE SEQUENCE [LARGE SCALE GENOMIC DNA]</scope>
</reference>
<evidence type="ECO:0000259" key="12">
    <source>
        <dbReference type="PROSITE" id="PS50157"/>
    </source>
</evidence>
<keyword evidence="14" id="KW-1185">Reference proteome</keyword>
<feature type="region of interest" description="Disordered" evidence="11">
    <location>
        <begin position="221"/>
        <end position="241"/>
    </location>
</feature>
<dbReference type="Proteomes" id="UP001642483">
    <property type="component" value="Unassembled WGS sequence"/>
</dbReference>
<feature type="compositionally biased region" description="Basic and acidic residues" evidence="11">
    <location>
        <begin position="342"/>
        <end position="356"/>
    </location>
</feature>
<comment type="similarity">
    <text evidence="9">Belongs to the sal C2H2-type zinc-finger protein family.</text>
</comment>
<comment type="subcellular location">
    <subcellularLocation>
        <location evidence="1">Nucleus</location>
    </subcellularLocation>
</comment>
<feature type="compositionally biased region" description="Basic and acidic residues" evidence="11">
    <location>
        <begin position="104"/>
        <end position="121"/>
    </location>
</feature>
<evidence type="ECO:0000256" key="8">
    <source>
        <dbReference type="ARBA" id="ARBA00023242"/>
    </source>
</evidence>
<feature type="compositionally biased region" description="Polar residues" evidence="11">
    <location>
        <begin position="864"/>
        <end position="891"/>
    </location>
</feature>
<dbReference type="PANTHER" id="PTHR23233:SF84">
    <property type="entry name" value="FI23031P1"/>
    <property type="match status" value="1"/>
</dbReference>
<feature type="compositionally biased region" description="Polar residues" evidence="11">
    <location>
        <begin position="7"/>
        <end position="24"/>
    </location>
</feature>
<evidence type="ECO:0000256" key="6">
    <source>
        <dbReference type="ARBA" id="ARBA00023015"/>
    </source>
</evidence>
<feature type="region of interest" description="Disordered" evidence="11">
    <location>
        <begin position="319"/>
        <end position="363"/>
    </location>
</feature>
<feature type="domain" description="C2H2-type" evidence="12">
    <location>
        <begin position="398"/>
        <end position="426"/>
    </location>
</feature>
<keyword evidence="5" id="KW-0862">Zinc</keyword>
<sequence>MKEENSTPETLSSPDDGSASSTYLPDSRDQSGIGKFNASLSPPLDDGKISHTPPDVANKQSEDGNLEESENSLYIAEDEDPDVDASVDQNKEIQLQHPSTSQEEVAKHQDIEEPYEMDERNEPKDLRAELDEVKEQMKLLQQNFAYQFQLIHLLQWQVNMLAQQRQQNNAAVANMQRSPNDTSFNPLSQLFANNNARASPDQAQFSSAMALAMKTRKILDSVPTNGEPGGPSSSYLVPNGEKIQDKSPELQRDLFGFNKEVMMRALQQRQQLYNPAVFNNPQAGGSPNLFLPEHLSAMFRVQDGNQAPADQDTLYRDAKGNESSKSLPFRKELPKASNATNRKAEKNAAKNNKKDSAGASNGDGETFVKNQCHTCRRILSCPSALKLHYRTHTGERPYQCDLCSRAFTTRGNLRTHYSSVHRRELPPASASSATSMARRNMAQKSNISFACTLCNSNFENQMALAQHMQMHAVSSKQQHNTAPQMRAMKQNVMQPEQTAALYYPQNQMHAPEKVFGLSARADNTGHNVALCSPTAPSSAVSFKKEMSALERKKAQDALDLTTASSSKTSDDAGNYARQEAGSPSSEKENFHRGPEHSPNMRRTIPFKALDDSYEDDDDDDKRPPYYACGICLSHFETETGLQEHAQTHEGASDNSSSQQEPGTSDEQRRSVKRAHSDQGSSEGPEPKRSGNPRHWCDICQKQFSSASSLQIHTRTHTGEKPYGCIICKRAFTTKGNLKVHMGTHVWGVGGSRRGRRVSMDNPVMSSLMRSSTNVESVSSSASRPCPPEQETPTQAAATQAAATQAAATQAAATQAAVKQAAAAASIYQQLVAQGFLNRNQNEAGTTFPNNPMMTLAASQYLQQQAPNAQESNSHSTANSPENRTEASSSSDGEPEQSEMPSANATNEWLWNAYQRTQGQVN</sequence>
<dbReference type="SUPFAM" id="SSF57667">
    <property type="entry name" value="beta-beta-alpha zinc fingers"/>
    <property type="match status" value="3"/>
</dbReference>
<evidence type="ECO:0000256" key="5">
    <source>
        <dbReference type="ARBA" id="ARBA00022833"/>
    </source>
</evidence>
<dbReference type="InterPro" id="IPR013087">
    <property type="entry name" value="Znf_C2H2_type"/>
</dbReference>
<keyword evidence="3" id="KW-0677">Repeat</keyword>
<evidence type="ECO:0000256" key="11">
    <source>
        <dbReference type="SAM" id="MobiDB-lite"/>
    </source>
</evidence>
<feature type="domain" description="C2H2-type" evidence="12">
    <location>
        <begin position="449"/>
        <end position="476"/>
    </location>
</feature>
<dbReference type="InterPro" id="IPR036236">
    <property type="entry name" value="Znf_C2H2_sf"/>
</dbReference>
<comment type="caution">
    <text evidence="13">The sequence shown here is derived from an EMBL/GenBank/DDBJ whole genome shotgun (WGS) entry which is preliminary data.</text>
</comment>
<evidence type="ECO:0000256" key="4">
    <source>
        <dbReference type="ARBA" id="ARBA00022771"/>
    </source>
</evidence>
<dbReference type="EMBL" id="CAWYQH010000079">
    <property type="protein sequence ID" value="CAK8681127.1"/>
    <property type="molecule type" value="Genomic_DNA"/>
</dbReference>
<feature type="domain" description="C2H2-type" evidence="12">
    <location>
        <begin position="694"/>
        <end position="721"/>
    </location>
</feature>
<name>A0ABP0FRQ0_CLALP</name>
<dbReference type="PANTHER" id="PTHR23233">
    <property type="entry name" value="SAL-LIKE PROTEIN"/>
    <property type="match status" value="1"/>
</dbReference>
<organism evidence="13 14">
    <name type="scientific">Clavelina lepadiformis</name>
    <name type="common">Light-bulb sea squirt</name>
    <name type="synonym">Ascidia lepadiformis</name>
    <dbReference type="NCBI Taxonomy" id="159417"/>
    <lineage>
        <taxon>Eukaryota</taxon>
        <taxon>Metazoa</taxon>
        <taxon>Chordata</taxon>
        <taxon>Tunicata</taxon>
        <taxon>Ascidiacea</taxon>
        <taxon>Aplousobranchia</taxon>
        <taxon>Clavelinidae</taxon>
        <taxon>Clavelina</taxon>
    </lineage>
</organism>
<dbReference type="InterPro" id="IPR051565">
    <property type="entry name" value="Sal_C2H2-zinc-finger"/>
</dbReference>
<evidence type="ECO:0000256" key="7">
    <source>
        <dbReference type="ARBA" id="ARBA00023163"/>
    </source>
</evidence>
<feature type="region of interest" description="Disordered" evidence="11">
    <location>
        <begin position="1"/>
        <end position="121"/>
    </location>
</feature>
<keyword evidence="2" id="KW-0479">Metal-binding</keyword>
<feature type="domain" description="C2H2-type" evidence="12">
    <location>
        <begin position="722"/>
        <end position="744"/>
    </location>
</feature>
<keyword evidence="8" id="KW-0539">Nucleus</keyword>
<feature type="compositionally biased region" description="Polar residues" evidence="11">
    <location>
        <begin position="898"/>
        <end position="921"/>
    </location>
</feature>